<accession>A0ABQ5DTT8</accession>
<reference evidence="1" key="2">
    <citation type="submission" date="2022-01" db="EMBL/GenBank/DDBJ databases">
        <authorList>
            <person name="Yamashiro T."/>
            <person name="Shiraishi A."/>
            <person name="Satake H."/>
            <person name="Nakayama K."/>
        </authorList>
    </citation>
    <scope>NUCLEOTIDE SEQUENCE</scope>
</reference>
<evidence type="ECO:0000313" key="2">
    <source>
        <dbReference type="Proteomes" id="UP001151760"/>
    </source>
</evidence>
<comment type="caution">
    <text evidence="1">The sequence shown here is derived from an EMBL/GenBank/DDBJ whole genome shotgun (WGS) entry which is preliminary data.</text>
</comment>
<reference evidence="1" key="1">
    <citation type="journal article" date="2022" name="Int. J. Mol. Sci.">
        <title>Draft Genome of Tanacetum Coccineum: Genomic Comparison of Closely Related Tanacetum-Family Plants.</title>
        <authorList>
            <person name="Yamashiro T."/>
            <person name="Shiraishi A."/>
            <person name="Nakayama K."/>
            <person name="Satake H."/>
        </authorList>
    </citation>
    <scope>NUCLEOTIDE SEQUENCE</scope>
</reference>
<proteinExistence type="predicted"/>
<keyword evidence="2" id="KW-1185">Reference proteome</keyword>
<dbReference type="EMBL" id="BQNB010015635">
    <property type="protein sequence ID" value="GJT42308.1"/>
    <property type="molecule type" value="Genomic_DNA"/>
</dbReference>
<sequence>MPSHLVVMNHHVQEISSISSIRKSLPPKGVKDGSKNLSKDPKTSYKVNVPFLKKGLLRLGASIDQRINDQPKLVGKKNAPTIQRNILAMPVWSRNSSGRQVSRIILVIFGQSWRLSSFPNGESISLILTPRSQSKSIHSSLEVTR</sequence>
<protein>
    <submittedName>
        <fullName evidence="1">Uncharacterized protein</fullName>
    </submittedName>
</protein>
<evidence type="ECO:0000313" key="1">
    <source>
        <dbReference type="EMBL" id="GJT42308.1"/>
    </source>
</evidence>
<gene>
    <name evidence="1" type="ORF">Tco_0951023</name>
</gene>
<name>A0ABQ5DTT8_9ASTR</name>
<dbReference type="Proteomes" id="UP001151760">
    <property type="component" value="Unassembled WGS sequence"/>
</dbReference>
<organism evidence="1 2">
    <name type="scientific">Tanacetum coccineum</name>
    <dbReference type="NCBI Taxonomy" id="301880"/>
    <lineage>
        <taxon>Eukaryota</taxon>
        <taxon>Viridiplantae</taxon>
        <taxon>Streptophyta</taxon>
        <taxon>Embryophyta</taxon>
        <taxon>Tracheophyta</taxon>
        <taxon>Spermatophyta</taxon>
        <taxon>Magnoliopsida</taxon>
        <taxon>eudicotyledons</taxon>
        <taxon>Gunneridae</taxon>
        <taxon>Pentapetalae</taxon>
        <taxon>asterids</taxon>
        <taxon>campanulids</taxon>
        <taxon>Asterales</taxon>
        <taxon>Asteraceae</taxon>
        <taxon>Asteroideae</taxon>
        <taxon>Anthemideae</taxon>
        <taxon>Anthemidinae</taxon>
        <taxon>Tanacetum</taxon>
    </lineage>
</organism>